<keyword evidence="2" id="KW-1185">Reference proteome</keyword>
<dbReference type="Proteomes" id="UP000509750">
    <property type="component" value="Chromosome"/>
</dbReference>
<dbReference type="KEGG" id="halg:HUG10_01555"/>
<dbReference type="GO" id="GO:0008237">
    <property type="term" value="F:metallopeptidase activity"/>
    <property type="evidence" value="ECO:0007669"/>
    <property type="project" value="InterPro"/>
</dbReference>
<dbReference type="SUPFAM" id="SSF55486">
    <property type="entry name" value="Metalloproteases ('zincins'), catalytic domain"/>
    <property type="match status" value="1"/>
</dbReference>
<organism evidence="1 2">
    <name type="scientific">Halorarum halophilum</name>
    <dbReference type="NCBI Taxonomy" id="2743090"/>
    <lineage>
        <taxon>Archaea</taxon>
        <taxon>Methanobacteriati</taxon>
        <taxon>Methanobacteriota</taxon>
        <taxon>Stenosarchaea group</taxon>
        <taxon>Halobacteria</taxon>
        <taxon>Halobacteriales</taxon>
        <taxon>Haloferacaceae</taxon>
        <taxon>Halorarum</taxon>
    </lineage>
</organism>
<protein>
    <recommendedName>
        <fullName evidence="3">Matrixin</fullName>
    </recommendedName>
</protein>
<dbReference type="InterPro" id="IPR006311">
    <property type="entry name" value="TAT_signal"/>
</dbReference>
<accession>A0A7D5GIQ2</accession>
<dbReference type="GeneID" id="56027478"/>
<reference evidence="1 2" key="1">
    <citation type="submission" date="2020-07" db="EMBL/GenBank/DDBJ databases">
        <title>Gai3-2, isolated from salt lake.</title>
        <authorList>
            <person name="Cui H."/>
            <person name="Shi X."/>
        </authorList>
    </citation>
    <scope>NUCLEOTIDE SEQUENCE [LARGE SCALE GENOMIC DNA]</scope>
    <source>
        <strain evidence="1 2">Gai3-2</strain>
    </source>
</reference>
<gene>
    <name evidence="1" type="ORF">HUG10_01555</name>
</gene>
<dbReference type="RefSeq" id="WP_179167879.1">
    <property type="nucleotide sequence ID" value="NZ_CP058529.1"/>
</dbReference>
<evidence type="ECO:0008006" key="3">
    <source>
        <dbReference type="Google" id="ProtNLM"/>
    </source>
</evidence>
<dbReference type="InterPro" id="IPR024079">
    <property type="entry name" value="MetalloPept_cat_dom_sf"/>
</dbReference>
<name>A0A7D5GIQ2_9EURY</name>
<evidence type="ECO:0000313" key="1">
    <source>
        <dbReference type="EMBL" id="QLG26304.1"/>
    </source>
</evidence>
<sequence>MSDIPLTVDRRGALKRLGVAGVLGLAGAAGTASGHRDCGAHWADGAVLDCFINFASQHDQIFETMSSWENSTVSFTRPEWDGNVKLRVGDVNRVGNDTVLEKFDHYVDRGNGSSELGEDRQVMLAGDCALDVRNMFHYENHCGMINEKRCATSDASVKYWYHELGHAHGLNHRTDSGALMAPRQWYGMELTSSETARWRSAYEDGDDCN</sequence>
<dbReference type="EMBL" id="CP058529">
    <property type="protein sequence ID" value="QLG26304.1"/>
    <property type="molecule type" value="Genomic_DNA"/>
</dbReference>
<dbReference type="Gene3D" id="3.40.390.10">
    <property type="entry name" value="Collagenase (Catalytic Domain)"/>
    <property type="match status" value="1"/>
</dbReference>
<evidence type="ECO:0000313" key="2">
    <source>
        <dbReference type="Proteomes" id="UP000509750"/>
    </source>
</evidence>
<dbReference type="PROSITE" id="PS51318">
    <property type="entry name" value="TAT"/>
    <property type="match status" value="1"/>
</dbReference>
<dbReference type="AlphaFoldDB" id="A0A7D5GIQ2"/>
<proteinExistence type="predicted"/>